<feature type="domain" description="FecR protein" evidence="1">
    <location>
        <begin position="271"/>
        <end position="368"/>
    </location>
</feature>
<evidence type="ECO:0000313" key="2">
    <source>
        <dbReference type="EMBL" id="HCT59074.1"/>
    </source>
</evidence>
<comment type="caution">
    <text evidence="2">The sequence shown here is derived from an EMBL/GenBank/DDBJ whole genome shotgun (WGS) entry which is preliminary data.</text>
</comment>
<dbReference type="GO" id="GO:0006352">
    <property type="term" value="P:DNA-templated transcription initiation"/>
    <property type="evidence" value="ECO:0007669"/>
    <property type="project" value="InterPro"/>
</dbReference>
<dbReference type="InterPro" id="IPR012373">
    <property type="entry name" value="Ferrdict_sens_TM"/>
</dbReference>
<dbReference type="GO" id="GO:0016989">
    <property type="term" value="F:sigma factor antagonist activity"/>
    <property type="evidence" value="ECO:0007669"/>
    <property type="project" value="TreeGrafter"/>
</dbReference>
<evidence type="ECO:0000313" key="3">
    <source>
        <dbReference type="Proteomes" id="UP000264071"/>
    </source>
</evidence>
<dbReference type="EMBL" id="DPIY01000012">
    <property type="protein sequence ID" value="HCT59074.1"/>
    <property type="molecule type" value="Genomic_DNA"/>
</dbReference>
<name>A0A3D4VE33_9BACT</name>
<dbReference type="AlphaFoldDB" id="A0A3D4VE33"/>
<evidence type="ECO:0000259" key="1">
    <source>
        <dbReference type="Pfam" id="PF04773"/>
    </source>
</evidence>
<dbReference type="PANTHER" id="PTHR30273:SF2">
    <property type="entry name" value="PROTEIN FECR"/>
    <property type="match status" value="1"/>
</dbReference>
<reference evidence="2 3" key="1">
    <citation type="journal article" date="2018" name="Nat. Biotechnol.">
        <title>A standardized bacterial taxonomy based on genome phylogeny substantially revises the tree of life.</title>
        <authorList>
            <person name="Parks D.H."/>
            <person name="Chuvochina M."/>
            <person name="Waite D.W."/>
            <person name="Rinke C."/>
            <person name="Skarshewski A."/>
            <person name="Chaumeil P.A."/>
            <person name="Hugenholtz P."/>
        </authorList>
    </citation>
    <scope>NUCLEOTIDE SEQUENCE [LARGE SCALE GENOMIC DNA]</scope>
    <source>
        <strain evidence="2">UBA8844</strain>
    </source>
</reference>
<dbReference type="SUPFAM" id="SSF88946">
    <property type="entry name" value="Sigma2 domain of RNA polymerase sigma factors"/>
    <property type="match status" value="1"/>
</dbReference>
<dbReference type="InterPro" id="IPR013325">
    <property type="entry name" value="RNA_pol_sigma_r2"/>
</dbReference>
<protein>
    <recommendedName>
        <fullName evidence="1">FecR protein domain-containing protein</fullName>
    </recommendedName>
</protein>
<sequence length="497" mass="53811">MVRAAQAHPSERIPGSGQAIALVIPDADRRFAVCFWRYRAAGSIHHATLYPVPIDVAAGGPSLIRRRVLMSIVLPTPDAALAARFAGGDENALATLYRQQYDSLLSAARHVLGDDLAHYRGRVAHKAMLDAWVARDRFQNATALGAFLEEAIQQEAGVQRRKHAALHHRGSGIDSGSHVTVPDVEEAMRQLLAEVHAPAIDHDAALAEARAVKRAHAKAHVERVGSRPKWVLQAIGAVAVLVGIFVFQRWMTRSSENVAVDRALKGEEVQTLTSGRGQRGTLTLRDGTKATMGSESLLRVPPEFANSQRTVQIEGTATFAVTPDTVMAARQFAVRAGDLTVTAHGTVFSVRYYPEDSTAYVQVSEGTVSVHDRVRNTRQELKAGEGLRLTRDGQLGPLEGMERDVALAWTRDTIVFDKAPLKLVVPELVRWFGLNAQLADESIGDRPVSMRVALASSGDATKALTQAANLAITFGQNDRIEFRDASAVPPAPAGKKK</sequence>
<accession>A0A3D4VE33</accession>
<dbReference type="Gene3D" id="1.10.1740.10">
    <property type="match status" value="1"/>
</dbReference>
<dbReference type="PANTHER" id="PTHR30273">
    <property type="entry name" value="PERIPLASMIC SIGNAL SENSOR AND SIGMA FACTOR ACTIVATOR FECR-RELATED"/>
    <property type="match status" value="1"/>
</dbReference>
<dbReference type="Proteomes" id="UP000264071">
    <property type="component" value="Unassembled WGS sequence"/>
</dbReference>
<dbReference type="Pfam" id="PF04773">
    <property type="entry name" value="FecR"/>
    <property type="match status" value="1"/>
</dbReference>
<dbReference type="InterPro" id="IPR006860">
    <property type="entry name" value="FecR"/>
</dbReference>
<dbReference type="Gene3D" id="3.55.50.30">
    <property type="match status" value="1"/>
</dbReference>
<dbReference type="GO" id="GO:0003700">
    <property type="term" value="F:DNA-binding transcription factor activity"/>
    <property type="evidence" value="ECO:0007669"/>
    <property type="project" value="InterPro"/>
</dbReference>
<organism evidence="2 3">
    <name type="scientific">Gemmatimonas aurantiaca</name>
    <dbReference type="NCBI Taxonomy" id="173480"/>
    <lineage>
        <taxon>Bacteria</taxon>
        <taxon>Pseudomonadati</taxon>
        <taxon>Gemmatimonadota</taxon>
        <taxon>Gemmatimonadia</taxon>
        <taxon>Gemmatimonadales</taxon>
        <taxon>Gemmatimonadaceae</taxon>
        <taxon>Gemmatimonas</taxon>
    </lineage>
</organism>
<proteinExistence type="predicted"/>
<dbReference type="Gene3D" id="2.60.120.1440">
    <property type="match status" value="1"/>
</dbReference>
<gene>
    <name evidence="2" type="ORF">DGD08_17880</name>
</gene>